<evidence type="ECO:0000313" key="1">
    <source>
        <dbReference type="EMBL" id="OIT34253.1"/>
    </source>
</evidence>
<dbReference type="EMBL" id="MJEQ01000736">
    <property type="protein sequence ID" value="OIT34253.1"/>
    <property type="molecule type" value="Genomic_DNA"/>
</dbReference>
<proteinExistence type="predicted"/>
<accession>A0A314KY95</accession>
<reference evidence="1" key="1">
    <citation type="submission" date="2016-11" db="EMBL/GenBank/DDBJ databases">
        <title>The genome of Nicotiana attenuata.</title>
        <authorList>
            <person name="Xu S."/>
            <person name="Brockmoeller T."/>
            <person name="Gaquerel E."/>
            <person name="Navarro A."/>
            <person name="Kuhl H."/>
            <person name="Gase K."/>
            <person name="Ling Z."/>
            <person name="Zhou W."/>
            <person name="Kreitzer C."/>
            <person name="Stanke M."/>
            <person name="Tang H."/>
            <person name="Lyons E."/>
            <person name="Pandey P."/>
            <person name="Pandey S.P."/>
            <person name="Timmermann B."/>
            <person name="Baldwin I.T."/>
        </authorList>
    </citation>
    <scope>NUCLEOTIDE SEQUENCE [LARGE SCALE GENOMIC DNA]</scope>
    <source>
        <strain evidence="1">UT</strain>
    </source>
</reference>
<keyword evidence="2" id="KW-1185">Reference proteome</keyword>
<dbReference type="SMR" id="A0A314KY95"/>
<sequence length="401" mass="45648">MTESSGGSNQLEQQIQAFMDRSNKRLQHIEEWYQSRFRTFHTSQNQYNFQRSESEQRVSGNPYAYHQYPGINPSFYRDSCGNFTGGFTNPTDRGLKYLYSPTSVYSYQVPYAYQIDNNNPSFYFVQFYDGSVVSMTATGLDSLLNLGAKYVETNCSQTDFQSLKAPLNSMGGIEMGYDYLETGHPPMEDGDSVMEHIENKEHQVFDKLQQPLALSNATTGFLKVKDEDVEEKKQEEDQMFDESSRTNKTLEISPNEIKTCDIRKVRKSHQHYKMKVLKFLKNKVCKVFDECPQRDEAKLQAEFWSTRRKNDVRNTGNRVLEVVKLSMGDSLKNFDVNNDGNFTLLELGGGGTPSADSLCTEGQPNFLASHFKGSFLLKCFMALNGDIKCELPDVGFPALGD</sequence>
<dbReference type="Proteomes" id="UP000187609">
    <property type="component" value="Unassembled WGS sequence"/>
</dbReference>
<comment type="caution">
    <text evidence="1">The sequence shown here is derived from an EMBL/GenBank/DDBJ whole genome shotgun (WGS) entry which is preliminary data.</text>
</comment>
<protein>
    <submittedName>
        <fullName evidence="1">Uncharacterized protein</fullName>
    </submittedName>
</protein>
<organism evidence="1 2">
    <name type="scientific">Nicotiana attenuata</name>
    <name type="common">Coyote tobacco</name>
    <dbReference type="NCBI Taxonomy" id="49451"/>
    <lineage>
        <taxon>Eukaryota</taxon>
        <taxon>Viridiplantae</taxon>
        <taxon>Streptophyta</taxon>
        <taxon>Embryophyta</taxon>
        <taxon>Tracheophyta</taxon>
        <taxon>Spermatophyta</taxon>
        <taxon>Magnoliopsida</taxon>
        <taxon>eudicotyledons</taxon>
        <taxon>Gunneridae</taxon>
        <taxon>Pentapetalae</taxon>
        <taxon>asterids</taxon>
        <taxon>lamiids</taxon>
        <taxon>Solanales</taxon>
        <taxon>Solanaceae</taxon>
        <taxon>Nicotianoideae</taxon>
        <taxon>Nicotianeae</taxon>
        <taxon>Nicotiana</taxon>
    </lineage>
</organism>
<dbReference type="Gramene" id="OIT34253">
    <property type="protein sequence ID" value="OIT34253"/>
    <property type="gene ID" value="A4A49_20057"/>
</dbReference>
<gene>
    <name evidence="1" type="ORF">A4A49_20057</name>
</gene>
<dbReference type="AlphaFoldDB" id="A0A314KY95"/>
<evidence type="ECO:0000313" key="2">
    <source>
        <dbReference type="Proteomes" id="UP000187609"/>
    </source>
</evidence>
<name>A0A314KY95_NICAT</name>